<organism evidence="1 2">
    <name type="scientific">Actinacidiphila reveromycinica</name>
    <dbReference type="NCBI Taxonomy" id="659352"/>
    <lineage>
        <taxon>Bacteria</taxon>
        <taxon>Bacillati</taxon>
        <taxon>Actinomycetota</taxon>
        <taxon>Actinomycetes</taxon>
        <taxon>Kitasatosporales</taxon>
        <taxon>Streptomycetaceae</taxon>
        <taxon>Actinacidiphila</taxon>
    </lineage>
</organism>
<dbReference type="Proteomes" id="UP000595703">
    <property type="component" value="Chromosome"/>
</dbReference>
<dbReference type="EMBL" id="AP018365">
    <property type="protein sequence ID" value="BBB01099.1"/>
    <property type="molecule type" value="Genomic_DNA"/>
</dbReference>
<evidence type="ECO:0000313" key="1">
    <source>
        <dbReference type="EMBL" id="BBB01099.1"/>
    </source>
</evidence>
<protein>
    <submittedName>
        <fullName evidence="1">Uncharacterized protein</fullName>
    </submittedName>
</protein>
<gene>
    <name evidence="1" type="ORF">RVR_10534</name>
</gene>
<reference evidence="1 2" key="2">
    <citation type="journal article" date="2011" name="J. Antibiot.">
        <title>Furaquinocins I and J: novel polyketide isoprenoid hybrid compounds from Streptomyces reveromyceticus SN-593.</title>
        <authorList>
            <person name="Panthee S."/>
            <person name="Takahashi S."/>
            <person name="Takagi H."/>
            <person name="Nogawa T."/>
            <person name="Oowada E."/>
            <person name="Uramoto M."/>
            <person name="Osada H."/>
        </authorList>
    </citation>
    <scope>NUCLEOTIDE SEQUENCE [LARGE SCALE GENOMIC DNA]</scope>
    <source>
        <strain evidence="1 2">SN-593</strain>
    </source>
</reference>
<dbReference type="RefSeq" id="WP_272933119.1">
    <property type="nucleotide sequence ID" value="NZ_AP018365.1"/>
</dbReference>
<dbReference type="AlphaFoldDB" id="A0A7U3VRT2"/>
<accession>A0A7U3VRT2</accession>
<sequence length="43" mass="4375">MSRPVPQPRPICGACTGNKGKTVDGRWVTCAACQGTGLSGGQQ</sequence>
<reference evidence="1 2" key="4">
    <citation type="journal article" date="2020" name="Sci. Rep.">
        <title>beta-carboline chemical signals induce reveromycin production through a LuxR family regulator in Streptomyces sp. SN-593.</title>
        <authorList>
            <person name="Panthee S."/>
            <person name="Kito N."/>
            <person name="Hayashi T."/>
            <person name="Shimizu T."/>
            <person name="Ishikawa J."/>
            <person name="Hamamoto H."/>
            <person name="Osada H."/>
            <person name="Takahashi S."/>
        </authorList>
    </citation>
    <scope>NUCLEOTIDE SEQUENCE [LARGE SCALE GENOMIC DNA]</scope>
    <source>
        <strain evidence="1 2">SN-593</strain>
    </source>
</reference>
<reference evidence="1 2" key="3">
    <citation type="journal article" date="2011" name="Nat. Chem. Biol.">
        <title>Reveromycin A biosynthesis uses RevG and RevJ for stereospecific spiroacetal formation.</title>
        <authorList>
            <person name="Takahashi S."/>
            <person name="Toyoda A."/>
            <person name="Sekiyama Y."/>
            <person name="Takagi H."/>
            <person name="Nogawa T."/>
            <person name="Uramoto M."/>
            <person name="Suzuki R."/>
            <person name="Koshino H."/>
            <person name="Kumano T."/>
            <person name="Panthee S."/>
            <person name="Dairi T."/>
            <person name="Ishikawa J."/>
            <person name="Ikeda H."/>
            <person name="Sakaki Y."/>
            <person name="Osada H."/>
        </authorList>
    </citation>
    <scope>NUCLEOTIDE SEQUENCE [LARGE SCALE GENOMIC DNA]</scope>
    <source>
        <strain evidence="1 2">SN-593</strain>
    </source>
</reference>
<keyword evidence="2" id="KW-1185">Reference proteome</keyword>
<reference evidence="1 2" key="1">
    <citation type="journal article" date="2010" name="J. Bacteriol.">
        <title>Biochemical characterization of a novel indole prenyltransferase from Streptomyces sp. SN-593.</title>
        <authorList>
            <person name="Takahashi S."/>
            <person name="Takagi H."/>
            <person name="Toyoda A."/>
            <person name="Uramoto M."/>
            <person name="Nogawa T."/>
            <person name="Ueki M."/>
            <person name="Sakaki Y."/>
            <person name="Osada H."/>
        </authorList>
    </citation>
    <scope>NUCLEOTIDE SEQUENCE [LARGE SCALE GENOMIC DNA]</scope>
    <source>
        <strain evidence="1 2">SN-593</strain>
    </source>
</reference>
<evidence type="ECO:0000313" key="2">
    <source>
        <dbReference type="Proteomes" id="UP000595703"/>
    </source>
</evidence>
<name>A0A7U3VRT2_9ACTN</name>
<dbReference type="KEGG" id="arev:RVR_10534"/>
<proteinExistence type="predicted"/>